<comment type="caution">
    <text evidence="2">The sequence shown here is derived from an EMBL/GenBank/DDBJ whole genome shotgun (WGS) entry which is preliminary data.</text>
</comment>
<feature type="non-terminal residue" evidence="2">
    <location>
        <position position="1"/>
    </location>
</feature>
<keyword evidence="3" id="KW-1185">Reference proteome</keyword>
<name>A0ABD3WE49_SINWO</name>
<sequence>YFPEAVVVGFKGTYETLDGTHLVILKLHALKYLLRKHIRFSFLKRQDKVEGNTQPMRDSTVPVHQQPTVGQLMA</sequence>
<proteinExistence type="predicted"/>
<protein>
    <submittedName>
        <fullName evidence="2">Uncharacterized protein</fullName>
    </submittedName>
</protein>
<evidence type="ECO:0000256" key="1">
    <source>
        <dbReference type="SAM" id="MobiDB-lite"/>
    </source>
</evidence>
<dbReference type="EMBL" id="JBJQND010000007">
    <property type="protein sequence ID" value="KAL3872192.1"/>
    <property type="molecule type" value="Genomic_DNA"/>
</dbReference>
<reference evidence="2 3" key="1">
    <citation type="submission" date="2024-11" db="EMBL/GenBank/DDBJ databases">
        <title>Chromosome-level genome assembly of the freshwater bivalve Anodonta woodiana.</title>
        <authorList>
            <person name="Chen X."/>
        </authorList>
    </citation>
    <scope>NUCLEOTIDE SEQUENCE [LARGE SCALE GENOMIC DNA]</scope>
    <source>
        <strain evidence="2">MN2024</strain>
        <tissue evidence="2">Gills</tissue>
    </source>
</reference>
<gene>
    <name evidence="2" type="ORF">ACJMK2_040135</name>
</gene>
<feature type="compositionally biased region" description="Polar residues" evidence="1">
    <location>
        <begin position="51"/>
        <end position="74"/>
    </location>
</feature>
<dbReference type="AlphaFoldDB" id="A0ABD3WE49"/>
<feature type="region of interest" description="Disordered" evidence="1">
    <location>
        <begin position="48"/>
        <end position="74"/>
    </location>
</feature>
<dbReference type="Proteomes" id="UP001634394">
    <property type="component" value="Unassembled WGS sequence"/>
</dbReference>
<evidence type="ECO:0000313" key="2">
    <source>
        <dbReference type="EMBL" id="KAL3872192.1"/>
    </source>
</evidence>
<accession>A0ABD3WE49</accession>
<organism evidence="2 3">
    <name type="scientific">Sinanodonta woodiana</name>
    <name type="common">Chinese pond mussel</name>
    <name type="synonym">Anodonta woodiana</name>
    <dbReference type="NCBI Taxonomy" id="1069815"/>
    <lineage>
        <taxon>Eukaryota</taxon>
        <taxon>Metazoa</taxon>
        <taxon>Spiralia</taxon>
        <taxon>Lophotrochozoa</taxon>
        <taxon>Mollusca</taxon>
        <taxon>Bivalvia</taxon>
        <taxon>Autobranchia</taxon>
        <taxon>Heteroconchia</taxon>
        <taxon>Palaeoheterodonta</taxon>
        <taxon>Unionida</taxon>
        <taxon>Unionoidea</taxon>
        <taxon>Unionidae</taxon>
        <taxon>Unioninae</taxon>
        <taxon>Sinanodonta</taxon>
    </lineage>
</organism>
<evidence type="ECO:0000313" key="3">
    <source>
        <dbReference type="Proteomes" id="UP001634394"/>
    </source>
</evidence>